<evidence type="ECO:0000313" key="3">
    <source>
        <dbReference type="Proteomes" id="UP001152320"/>
    </source>
</evidence>
<comment type="caution">
    <text evidence="2">The sequence shown here is derived from an EMBL/GenBank/DDBJ whole genome shotgun (WGS) entry which is preliminary data.</text>
</comment>
<dbReference type="PANTHER" id="PTHR21530">
    <property type="entry name" value="PHEROMONE SHUTDOWN PROTEIN"/>
    <property type="match status" value="1"/>
</dbReference>
<dbReference type="InterPro" id="IPR002816">
    <property type="entry name" value="TraB/PrgY/GumN_fam"/>
</dbReference>
<proteinExistence type="predicted"/>
<reference evidence="2" key="1">
    <citation type="submission" date="2021-10" db="EMBL/GenBank/DDBJ databases">
        <title>Tropical sea cucumber genome reveals ecological adaptation and Cuvierian tubules defense mechanism.</title>
        <authorList>
            <person name="Chen T."/>
        </authorList>
    </citation>
    <scope>NUCLEOTIDE SEQUENCE</scope>
    <source>
        <strain evidence="2">Nanhai2018</strain>
        <tissue evidence="2">Muscle</tissue>
    </source>
</reference>
<feature type="compositionally biased region" description="Acidic residues" evidence="1">
    <location>
        <begin position="153"/>
        <end position="170"/>
    </location>
</feature>
<feature type="region of interest" description="Disordered" evidence="1">
    <location>
        <begin position="1"/>
        <end position="170"/>
    </location>
</feature>
<evidence type="ECO:0000313" key="2">
    <source>
        <dbReference type="EMBL" id="KAJ8046871.1"/>
    </source>
</evidence>
<dbReference type="AlphaFoldDB" id="A0A9Q1CKB1"/>
<evidence type="ECO:0000256" key="1">
    <source>
        <dbReference type="SAM" id="MobiDB-lite"/>
    </source>
</evidence>
<dbReference type="Pfam" id="PF01963">
    <property type="entry name" value="TraB_PrgY_gumN"/>
    <property type="match status" value="1"/>
</dbReference>
<dbReference type="Proteomes" id="UP001152320">
    <property type="component" value="Chromosome 2"/>
</dbReference>
<accession>A0A9Q1CKB1</accession>
<organism evidence="2 3">
    <name type="scientific">Holothuria leucospilota</name>
    <name type="common">Black long sea cucumber</name>
    <name type="synonym">Mertensiothuria leucospilota</name>
    <dbReference type="NCBI Taxonomy" id="206669"/>
    <lineage>
        <taxon>Eukaryota</taxon>
        <taxon>Metazoa</taxon>
        <taxon>Echinodermata</taxon>
        <taxon>Eleutherozoa</taxon>
        <taxon>Echinozoa</taxon>
        <taxon>Holothuroidea</taxon>
        <taxon>Aspidochirotacea</taxon>
        <taxon>Aspidochirotida</taxon>
        <taxon>Holothuriidae</taxon>
        <taxon>Holothuria</taxon>
    </lineage>
</organism>
<sequence length="279" mass="30795">MAQDTEQLGYNEENLDGSEGEDGRNEGSYEMKSDRNSECDSLSDEGSYSPSKAEVELNQEVTLEQGKFRKLDASDGLENGARLNLDEEDEIDVGSNDENHSTEDEDEGRAVNGEEGVLADNEQGDDSASEIGSYHVNTDKEDTGDEHSHQSDAEYDLDSNESSGEEDTMDEVELIRMRELKRQDNPDLPETVTKLVTPTGCQVYIVGTAHFSDKSQDDVAKTIHAVQPDVVVLELCKSRLSILSLDEETLLKEAQNLNIAKLRQSVQQVLFNLSGVKGQ</sequence>
<feature type="compositionally biased region" description="Basic and acidic residues" evidence="1">
    <location>
        <begin position="137"/>
        <end position="152"/>
    </location>
</feature>
<protein>
    <submittedName>
        <fullName evidence="2">TraB domain-containing protein</fullName>
    </submittedName>
</protein>
<keyword evidence="3" id="KW-1185">Reference proteome</keyword>
<dbReference type="InterPro" id="IPR046345">
    <property type="entry name" value="TraB_PrgY-like"/>
</dbReference>
<gene>
    <name evidence="2" type="ORF">HOLleu_05697</name>
</gene>
<dbReference type="PANTHER" id="PTHR21530:SF7">
    <property type="entry name" value="TRAB DOMAIN-CONTAINING PROTEIN"/>
    <property type="match status" value="1"/>
</dbReference>
<dbReference type="OrthoDB" id="48306at2759"/>
<name>A0A9Q1CKB1_HOLLE</name>
<feature type="compositionally biased region" description="Basic and acidic residues" evidence="1">
    <location>
        <begin position="21"/>
        <end position="38"/>
    </location>
</feature>
<dbReference type="EMBL" id="JAIZAY010000002">
    <property type="protein sequence ID" value="KAJ8046871.1"/>
    <property type="molecule type" value="Genomic_DNA"/>
</dbReference>
<dbReference type="CDD" id="cd14726">
    <property type="entry name" value="TraB_PrgY-like"/>
    <property type="match status" value="1"/>
</dbReference>